<dbReference type="AlphaFoldDB" id="A0A4Y7RNK5"/>
<reference evidence="1 2" key="1">
    <citation type="journal article" date="2018" name="Environ. Microbiol.">
        <title>Novel energy conservation strategies and behaviour of Pelotomaculum schinkii driving syntrophic propionate catabolism.</title>
        <authorList>
            <person name="Hidalgo-Ahumada C.A.P."/>
            <person name="Nobu M.K."/>
            <person name="Narihiro T."/>
            <person name="Tamaki H."/>
            <person name="Liu W.T."/>
            <person name="Kamagata Y."/>
            <person name="Stams A.J.M."/>
            <person name="Imachi H."/>
            <person name="Sousa D.Z."/>
        </authorList>
    </citation>
    <scope>NUCLEOTIDE SEQUENCE [LARGE SCALE GENOMIC DNA]</scope>
    <source>
        <strain evidence="1 2">MGP</strain>
    </source>
</reference>
<name>A0A4Y7RNK5_9FIRM</name>
<dbReference type="EMBL" id="QFFZ01000026">
    <property type="protein sequence ID" value="TEB10433.1"/>
    <property type="molecule type" value="Genomic_DNA"/>
</dbReference>
<gene>
    <name evidence="1" type="ORF">Pmgp_02342</name>
</gene>
<protein>
    <submittedName>
        <fullName evidence="1">Uncharacterized protein</fullName>
    </submittedName>
</protein>
<comment type="caution">
    <text evidence="1">The sequence shown here is derived from an EMBL/GenBank/DDBJ whole genome shotgun (WGS) entry which is preliminary data.</text>
</comment>
<keyword evidence="2" id="KW-1185">Reference proteome</keyword>
<evidence type="ECO:0000313" key="1">
    <source>
        <dbReference type="EMBL" id="TEB10433.1"/>
    </source>
</evidence>
<dbReference type="Proteomes" id="UP000297597">
    <property type="component" value="Unassembled WGS sequence"/>
</dbReference>
<sequence length="133" mass="15395">MLPKKLTYISQWGHDPARRIVKREHYRKLYEKNPGDMRINPDAGRLIYEAIVSEFGAGAVRRDPYTDKNSAIEFPVLRSDGCILSSYELSEIMQKLPIASFDYIFIRPDLVKQADEWLKKNRNDIIKIIPLGG</sequence>
<accession>A0A4Y7RNK5</accession>
<proteinExistence type="predicted"/>
<organism evidence="1 2">
    <name type="scientific">Pelotomaculum propionicicum</name>
    <dbReference type="NCBI Taxonomy" id="258475"/>
    <lineage>
        <taxon>Bacteria</taxon>
        <taxon>Bacillati</taxon>
        <taxon>Bacillota</taxon>
        <taxon>Clostridia</taxon>
        <taxon>Eubacteriales</taxon>
        <taxon>Desulfotomaculaceae</taxon>
        <taxon>Pelotomaculum</taxon>
    </lineage>
</organism>
<evidence type="ECO:0000313" key="2">
    <source>
        <dbReference type="Proteomes" id="UP000297597"/>
    </source>
</evidence>